<accession>A0ABT9S4N9</accession>
<comment type="caution">
    <text evidence="4">The sequence shown here is derived from an EMBL/GenBank/DDBJ whole genome shotgun (WGS) entry which is preliminary data.</text>
</comment>
<dbReference type="InterPro" id="IPR050832">
    <property type="entry name" value="Bact_Acetyltransf"/>
</dbReference>
<sequence length="138" mass="15355">MILTERTWRHAETDDDLIACHPVMHELRPMVQTPQAFLERVRAQRPQGWHLLAEWQGAEPVALAGYRFMDNLVHGRFLYVDDLVTAATARGGGAGARLLAEIERIARARGCGKLVLDSEAIAHAWTEAWCGRSQALAA</sequence>
<feature type="domain" description="N-acetyltransferase" evidence="3">
    <location>
        <begin position="6"/>
        <end position="138"/>
    </location>
</feature>
<protein>
    <submittedName>
        <fullName evidence="4">GNAT superfamily N-acetyltransferase</fullName>
    </submittedName>
</protein>
<gene>
    <name evidence="4" type="ORF">J2W36_001568</name>
</gene>
<evidence type="ECO:0000256" key="1">
    <source>
        <dbReference type="ARBA" id="ARBA00022679"/>
    </source>
</evidence>
<dbReference type="Proteomes" id="UP001226867">
    <property type="component" value="Unassembled WGS sequence"/>
</dbReference>
<evidence type="ECO:0000256" key="2">
    <source>
        <dbReference type="ARBA" id="ARBA00023315"/>
    </source>
</evidence>
<keyword evidence="2" id="KW-0012">Acyltransferase</keyword>
<evidence type="ECO:0000313" key="4">
    <source>
        <dbReference type="EMBL" id="MDP9899323.1"/>
    </source>
</evidence>
<dbReference type="InterPro" id="IPR000182">
    <property type="entry name" value="GNAT_dom"/>
</dbReference>
<evidence type="ECO:0000313" key="5">
    <source>
        <dbReference type="Proteomes" id="UP001226867"/>
    </source>
</evidence>
<organism evidence="4 5">
    <name type="scientific">Variovorax ginsengisoli</name>
    <dbReference type="NCBI Taxonomy" id="363844"/>
    <lineage>
        <taxon>Bacteria</taxon>
        <taxon>Pseudomonadati</taxon>
        <taxon>Pseudomonadota</taxon>
        <taxon>Betaproteobacteria</taxon>
        <taxon>Burkholderiales</taxon>
        <taxon>Comamonadaceae</taxon>
        <taxon>Variovorax</taxon>
    </lineage>
</organism>
<dbReference type="PANTHER" id="PTHR43877:SF2">
    <property type="entry name" value="AMINOALKYLPHOSPHONATE N-ACETYLTRANSFERASE-RELATED"/>
    <property type="match status" value="1"/>
</dbReference>
<dbReference type="EMBL" id="JAUSRO010000004">
    <property type="protein sequence ID" value="MDP9899323.1"/>
    <property type="molecule type" value="Genomic_DNA"/>
</dbReference>
<dbReference type="RefSeq" id="WP_307689142.1">
    <property type="nucleotide sequence ID" value="NZ_JAUSRO010000004.1"/>
</dbReference>
<dbReference type="Gene3D" id="3.40.630.30">
    <property type="match status" value="1"/>
</dbReference>
<dbReference type="PANTHER" id="PTHR43877">
    <property type="entry name" value="AMINOALKYLPHOSPHONATE N-ACETYLTRANSFERASE-RELATED-RELATED"/>
    <property type="match status" value="1"/>
</dbReference>
<dbReference type="InterPro" id="IPR016181">
    <property type="entry name" value="Acyl_CoA_acyltransferase"/>
</dbReference>
<proteinExistence type="predicted"/>
<keyword evidence="5" id="KW-1185">Reference proteome</keyword>
<name>A0ABT9S4N9_9BURK</name>
<reference evidence="4 5" key="1">
    <citation type="submission" date="2023-07" db="EMBL/GenBank/DDBJ databases">
        <title>Sorghum-associated microbial communities from plants grown in Nebraska, USA.</title>
        <authorList>
            <person name="Schachtman D."/>
        </authorList>
    </citation>
    <scope>NUCLEOTIDE SEQUENCE [LARGE SCALE GENOMIC DNA]</scope>
    <source>
        <strain evidence="4 5">DS1607</strain>
    </source>
</reference>
<dbReference type="PROSITE" id="PS51186">
    <property type="entry name" value="GNAT"/>
    <property type="match status" value="1"/>
</dbReference>
<evidence type="ECO:0000259" key="3">
    <source>
        <dbReference type="PROSITE" id="PS51186"/>
    </source>
</evidence>
<dbReference type="Pfam" id="PF00583">
    <property type="entry name" value="Acetyltransf_1"/>
    <property type="match status" value="1"/>
</dbReference>
<dbReference type="SUPFAM" id="SSF55729">
    <property type="entry name" value="Acyl-CoA N-acyltransferases (Nat)"/>
    <property type="match status" value="1"/>
</dbReference>
<keyword evidence="1" id="KW-0808">Transferase</keyword>